<feature type="transmembrane region" description="Helical" evidence="7">
    <location>
        <begin position="109"/>
        <end position="127"/>
    </location>
</feature>
<keyword evidence="4 7" id="KW-0812">Transmembrane</keyword>
<keyword evidence="9" id="KW-1185">Reference proteome</keyword>
<reference evidence="9" key="2">
    <citation type="submission" date="2024-01" db="EMBL/GenBank/DDBJ databases">
        <title>Roseobacter fucihabitans sp. nov., isolated from the brown alga Fucus spiralis.</title>
        <authorList>
            <person name="Hahnke S."/>
            <person name="Berger M."/>
            <person name="Schlingloff A."/>
            <person name="Athale I."/>
            <person name="Neumann-Schaal M."/>
            <person name="Adenaya A."/>
            <person name="Poehlein A."/>
            <person name="Daniel R."/>
            <person name="Pertersen J."/>
            <person name="Brinkhoff T."/>
        </authorList>
    </citation>
    <scope>NUCLEOTIDE SEQUENCE [LARGE SCALE GENOMIC DNA]</scope>
    <source>
        <strain evidence="9">B14</strain>
    </source>
</reference>
<comment type="similarity">
    <text evidence="2">Belongs to the polysaccharide synthase family.</text>
</comment>
<dbReference type="PANTHER" id="PTHR30250:SF10">
    <property type="entry name" value="LIPOPOLYSACCHARIDE BIOSYNTHESIS PROTEIN WZXC"/>
    <property type="match status" value="1"/>
</dbReference>
<keyword evidence="6 7" id="KW-0472">Membrane</keyword>
<dbReference type="PANTHER" id="PTHR30250">
    <property type="entry name" value="PST FAMILY PREDICTED COLANIC ACID TRANSPORTER"/>
    <property type="match status" value="1"/>
</dbReference>
<protein>
    <recommendedName>
        <fullName evidence="10">Polysaccharide biosynthesis protein</fullName>
    </recommendedName>
</protein>
<feature type="transmembrane region" description="Helical" evidence="7">
    <location>
        <begin position="219"/>
        <end position="240"/>
    </location>
</feature>
<feature type="transmembrane region" description="Helical" evidence="7">
    <location>
        <begin position="362"/>
        <end position="389"/>
    </location>
</feature>
<evidence type="ECO:0000313" key="8">
    <source>
        <dbReference type="EMBL" id="WVX51202.1"/>
    </source>
</evidence>
<feature type="transmembrane region" description="Helical" evidence="7">
    <location>
        <begin position="409"/>
        <end position="431"/>
    </location>
</feature>
<evidence type="ECO:0000256" key="7">
    <source>
        <dbReference type="SAM" id="Phobius"/>
    </source>
</evidence>
<evidence type="ECO:0008006" key="10">
    <source>
        <dbReference type="Google" id="ProtNLM"/>
    </source>
</evidence>
<keyword evidence="3" id="KW-1003">Cell membrane</keyword>
<evidence type="ECO:0000256" key="6">
    <source>
        <dbReference type="ARBA" id="ARBA00023136"/>
    </source>
</evidence>
<feature type="transmembrane region" description="Helical" evidence="7">
    <location>
        <begin position="319"/>
        <end position="342"/>
    </location>
</feature>
<evidence type="ECO:0000256" key="3">
    <source>
        <dbReference type="ARBA" id="ARBA00022475"/>
    </source>
</evidence>
<reference evidence="8 9" key="1">
    <citation type="submission" date="2015-07" db="EMBL/GenBank/DDBJ databases">
        <authorList>
            <person name="Voget S."/>
            <person name="Dogs M."/>
            <person name="Brinkhoff T.H."/>
            <person name="Daniel R."/>
        </authorList>
    </citation>
    <scope>NUCLEOTIDE SEQUENCE [LARGE SCALE GENOMIC DNA]</scope>
    <source>
        <strain evidence="8 9">B14</strain>
    </source>
</reference>
<feature type="transmembrane region" description="Helical" evidence="7">
    <location>
        <begin position="76"/>
        <end position="97"/>
    </location>
</feature>
<name>A0ABZ2BYM2_9RHOB</name>
<feature type="transmembrane region" description="Helical" evidence="7">
    <location>
        <begin position="437"/>
        <end position="458"/>
    </location>
</feature>
<dbReference type="Pfam" id="PF13440">
    <property type="entry name" value="Polysacc_synt_3"/>
    <property type="match status" value="1"/>
</dbReference>
<sequence length="479" mass="51094">MSLRRAIRDRLLSRPAVLAAHAIALVVLSRLLSPADFGLFALAAISHQIAVSLADLGIKSQLLKDPTLEPRRHGEAFGLALASAMVVGGGFLFILLVLPEQIVPPSLDVTLWILAASVFLGPLELLFNIPLMQSMRFGLISTVNVFGAWTRCGVSILAAIYGAGPAALAAGLLAEQIVSFALFACARQRQAIPAPRITGWQTLIVDGTRLSGNQVIRHLCDLGILGAISSFLGVATLGVYNRADQVVKLFDKVFLNSMSPVIMPAFVQAIQNGHQPAAIYLKKVELLSALTWPAFAAIAILADPLCRVVLGPGWDAAPIIVQLLALIGIADAFTKMNQALFIALGELRLGTRLDVLHHITRVILATVGAFISIEALCIALVLAQIINVVRQTCAFGRTTGYNHKQFRNVLLSSALLAICTAGPAALALHLYTSEHAALQLLVASAAGIAGFVIAVIALRHMLFYEAQKALKLIPWARPR</sequence>
<evidence type="ECO:0000256" key="2">
    <source>
        <dbReference type="ARBA" id="ARBA00007430"/>
    </source>
</evidence>
<evidence type="ECO:0000256" key="1">
    <source>
        <dbReference type="ARBA" id="ARBA00004651"/>
    </source>
</evidence>
<organism evidence="8 9">
    <name type="scientific">Roseobacter fucihabitans</name>
    <dbReference type="NCBI Taxonomy" id="1537242"/>
    <lineage>
        <taxon>Bacteria</taxon>
        <taxon>Pseudomonadati</taxon>
        <taxon>Pseudomonadota</taxon>
        <taxon>Alphaproteobacteria</taxon>
        <taxon>Rhodobacterales</taxon>
        <taxon>Roseobacteraceae</taxon>
        <taxon>Roseobacter</taxon>
    </lineage>
</organism>
<dbReference type="InterPro" id="IPR050833">
    <property type="entry name" value="Poly_Biosynth_Transport"/>
</dbReference>
<evidence type="ECO:0000313" key="9">
    <source>
        <dbReference type="Proteomes" id="UP001318682"/>
    </source>
</evidence>
<dbReference type="EMBL" id="CP143423">
    <property type="protein sequence ID" value="WVX51202.1"/>
    <property type="molecule type" value="Genomic_DNA"/>
</dbReference>
<keyword evidence="5 7" id="KW-1133">Transmembrane helix</keyword>
<gene>
    <name evidence="8" type="ORF">ROLI_043030</name>
</gene>
<proteinExistence type="inferred from homology"/>
<accession>A0ABZ2BYM2</accession>
<evidence type="ECO:0000256" key="4">
    <source>
        <dbReference type="ARBA" id="ARBA00022692"/>
    </source>
</evidence>
<evidence type="ECO:0000256" key="5">
    <source>
        <dbReference type="ARBA" id="ARBA00022989"/>
    </source>
</evidence>
<dbReference type="RefSeq" id="WP_187428577.1">
    <property type="nucleotide sequence ID" value="NZ_CP143423.1"/>
</dbReference>
<dbReference type="Proteomes" id="UP001318682">
    <property type="component" value="Chromosome"/>
</dbReference>
<comment type="subcellular location">
    <subcellularLocation>
        <location evidence="1">Cell membrane</location>
        <topology evidence="1">Multi-pass membrane protein</topology>
    </subcellularLocation>
</comment>